<dbReference type="SMART" id="SM00632">
    <property type="entry name" value="Aamy_C"/>
    <property type="match status" value="1"/>
</dbReference>
<keyword evidence="12" id="KW-0732">Signal</keyword>
<evidence type="ECO:0000256" key="8">
    <source>
        <dbReference type="ARBA" id="ARBA00022837"/>
    </source>
</evidence>
<keyword evidence="7" id="KW-0378">Hydrolase</keyword>
<evidence type="ECO:0000256" key="7">
    <source>
        <dbReference type="ARBA" id="ARBA00022801"/>
    </source>
</evidence>
<feature type="domain" description="Alpha-amylase C-terminal" evidence="13">
    <location>
        <begin position="366"/>
        <end position="451"/>
    </location>
</feature>
<dbReference type="RefSeq" id="WP_132315817.1">
    <property type="nucleotide sequence ID" value="NZ_FWZT01000003.1"/>
</dbReference>
<dbReference type="EMBL" id="FWZT01000003">
    <property type="protein sequence ID" value="SMF03029.1"/>
    <property type="molecule type" value="Genomic_DNA"/>
</dbReference>
<evidence type="ECO:0000256" key="3">
    <source>
        <dbReference type="ARBA" id="ARBA00008061"/>
    </source>
</evidence>
<dbReference type="InterPro" id="IPR013780">
    <property type="entry name" value="Glyco_hydro_b"/>
</dbReference>
<evidence type="ECO:0000256" key="9">
    <source>
        <dbReference type="ARBA" id="ARBA00023277"/>
    </source>
</evidence>
<dbReference type="Pfam" id="PF02806">
    <property type="entry name" value="Alpha-amylase_C"/>
    <property type="match status" value="1"/>
</dbReference>
<comment type="cofactor">
    <cofactor evidence="2">
        <name>Ca(2+)</name>
        <dbReference type="ChEBI" id="CHEBI:29108"/>
    </cofactor>
</comment>
<comment type="similarity">
    <text evidence="3 11">Belongs to the glycosyl hydrolase 13 family.</text>
</comment>
<protein>
    <recommendedName>
        <fullName evidence="5">Alpha-amylase</fullName>
        <ecNumber evidence="4">3.2.1.1</ecNumber>
    </recommendedName>
</protein>
<dbReference type="InterPro" id="IPR017853">
    <property type="entry name" value="GH"/>
</dbReference>
<dbReference type="GO" id="GO:0046872">
    <property type="term" value="F:metal ion binding"/>
    <property type="evidence" value="ECO:0007669"/>
    <property type="project" value="UniProtKB-KW"/>
</dbReference>
<reference evidence="16" key="1">
    <citation type="submission" date="2017-04" db="EMBL/GenBank/DDBJ databases">
        <authorList>
            <person name="Varghese N."/>
            <person name="Submissions S."/>
        </authorList>
    </citation>
    <scope>NUCLEOTIDE SEQUENCE [LARGE SCALE GENOMIC DNA]</scope>
    <source>
        <strain evidence="16">RKEM611</strain>
    </source>
</reference>
<dbReference type="InterPro" id="IPR006046">
    <property type="entry name" value="Alpha_amylase"/>
</dbReference>
<dbReference type="SUPFAM" id="SSF51445">
    <property type="entry name" value="(Trans)glycosidases"/>
    <property type="match status" value="1"/>
</dbReference>
<name>A0A1Y6BHF0_9BACT</name>
<keyword evidence="10" id="KW-0326">Glycosidase</keyword>
<dbReference type="PANTHER" id="PTHR43447">
    <property type="entry name" value="ALPHA-AMYLASE"/>
    <property type="match status" value="1"/>
</dbReference>
<evidence type="ECO:0000256" key="10">
    <source>
        <dbReference type="ARBA" id="ARBA00023295"/>
    </source>
</evidence>
<dbReference type="AlphaFoldDB" id="A0A1Y6BHF0"/>
<evidence type="ECO:0000256" key="2">
    <source>
        <dbReference type="ARBA" id="ARBA00001913"/>
    </source>
</evidence>
<evidence type="ECO:0000256" key="5">
    <source>
        <dbReference type="ARBA" id="ARBA00017303"/>
    </source>
</evidence>
<dbReference type="GO" id="GO:0005975">
    <property type="term" value="P:carbohydrate metabolic process"/>
    <property type="evidence" value="ECO:0007669"/>
    <property type="project" value="InterPro"/>
</dbReference>
<sequence length="458" mass="51322">MIVRLLLLLGAVLGLQSEAQAKDPRTAFVHLFEWNWDDIAKECAVIGPMGYAAVQVSPPQESVPGNAWWTRYQPIGYEIVGRSGDRKQFAEMVQECRKHNVDIYVDAVINHMAAGPRNYPAVPYVWNDFHDCFEPIDYGDRGKIQFCDLEGLNDLKTESEYVRDRIANYLNDLVSLGVRGFRIDAAKHIPASDIAAIIDRLPKDIYIFQEVIGAFGEPVSEFEYVGNGDVTEFKYGNVLGSHFKGQSQLKYLRDLRNWQGWLDSSDAIVFTDNHDTQRDRPFSVMSFKDDGARYFIANVFMLAYPYGYPKVMSSFAFEDKDQGRPESGVHSGAECFDGQWICEHRWQGIAAMVKFRNVTSGAFSLDNWWDNGANQIAFSRGDLGFVAINGGSFGMSQRLQTGMPEGTYCNVLSGQRSDFSCSGDRVVVDPSGFADIVLSSTNALAIHRDSKLQSSTEN</sequence>
<dbReference type="Gene3D" id="3.20.20.80">
    <property type="entry name" value="Glycosidases"/>
    <property type="match status" value="1"/>
</dbReference>
<dbReference type="InterPro" id="IPR006047">
    <property type="entry name" value="GH13_cat_dom"/>
</dbReference>
<dbReference type="InterPro" id="IPR006048">
    <property type="entry name" value="A-amylase/branching_C"/>
</dbReference>
<evidence type="ECO:0000256" key="6">
    <source>
        <dbReference type="ARBA" id="ARBA00022723"/>
    </source>
</evidence>
<feature type="chain" id="PRO_5012644683" description="Alpha-amylase" evidence="12">
    <location>
        <begin position="22"/>
        <end position="458"/>
    </location>
</feature>
<dbReference type="CDD" id="cd11317">
    <property type="entry name" value="AmyAc_bac_euk_AmyA"/>
    <property type="match status" value="1"/>
</dbReference>
<dbReference type="STRING" id="1513793.SAMN06296036_103305"/>
<feature type="signal peptide" evidence="12">
    <location>
        <begin position="1"/>
        <end position="21"/>
    </location>
</feature>
<evidence type="ECO:0000259" key="14">
    <source>
        <dbReference type="SMART" id="SM00642"/>
    </source>
</evidence>
<evidence type="ECO:0000256" key="4">
    <source>
        <dbReference type="ARBA" id="ARBA00012595"/>
    </source>
</evidence>
<dbReference type="OrthoDB" id="5287813at2"/>
<accession>A0A1Y6BHF0</accession>
<comment type="catalytic activity">
    <reaction evidence="1">
        <text>Endohydrolysis of (1-&gt;4)-alpha-D-glucosidic linkages in polysaccharides containing three or more (1-&gt;4)-alpha-linked D-glucose units.</text>
        <dbReference type="EC" id="3.2.1.1"/>
    </reaction>
</comment>
<dbReference type="GO" id="GO:0004556">
    <property type="term" value="F:alpha-amylase activity"/>
    <property type="evidence" value="ECO:0007669"/>
    <property type="project" value="UniProtKB-UniRule"/>
</dbReference>
<dbReference type="Gene3D" id="2.60.40.1180">
    <property type="entry name" value="Golgi alpha-mannosidase II"/>
    <property type="match status" value="1"/>
</dbReference>
<feature type="domain" description="Glycosyl hydrolase family 13 catalytic" evidence="14">
    <location>
        <begin position="26"/>
        <end position="356"/>
    </location>
</feature>
<keyword evidence="6" id="KW-0479">Metal-binding</keyword>
<evidence type="ECO:0000256" key="11">
    <source>
        <dbReference type="RuleBase" id="RU003615"/>
    </source>
</evidence>
<keyword evidence="16" id="KW-1185">Reference proteome</keyword>
<evidence type="ECO:0000313" key="15">
    <source>
        <dbReference type="EMBL" id="SMF03029.1"/>
    </source>
</evidence>
<gene>
    <name evidence="15" type="ORF">SAMN06296036_103305</name>
</gene>
<organism evidence="15 16">
    <name type="scientific">Pseudobacteriovorax antillogorgiicola</name>
    <dbReference type="NCBI Taxonomy" id="1513793"/>
    <lineage>
        <taxon>Bacteria</taxon>
        <taxon>Pseudomonadati</taxon>
        <taxon>Bdellovibrionota</taxon>
        <taxon>Oligoflexia</taxon>
        <taxon>Oligoflexales</taxon>
        <taxon>Pseudobacteriovoracaceae</taxon>
        <taxon>Pseudobacteriovorax</taxon>
    </lineage>
</organism>
<dbReference type="SMART" id="SM00642">
    <property type="entry name" value="Aamy"/>
    <property type="match status" value="1"/>
</dbReference>
<dbReference type="PRINTS" id="PR00110">
    <property type="entry name" value="ALPHAAMYLASE"/>
</dbReference>
<dbReference type="InterPro" id="IPR031319">
    <property type="entry name" value="A-amylase_C"/>
</dbReference>
<dbReference type="EC" id="3.2.1.1" evidence="4"/>
<dbReference type="SUPFAM" id="SSF51011">
    <property type="entry name" value="Glycosyl hydrolase domain"/>
    <property type="match status" value="1"/>
</dbReference>
<keyword evidence="9" id="KW-0119">Carbohydrate metabolism</keyword>
<dbReference type="Proteomes" id="UP000192907">
    <property type="component" value="Unassembled WGS sequence"/>
</dbReference>
<keyword evidence="8" id="KW-0106">Calcium</keyword>
<evidence type="ECO:0000313" key="16">
    <source>
        <dbReference type="Proteomes" id="UP000192907"/>
    </source>
</evidence>
<evidence type="ECO:0000256" key="12">
    <source>
        <dbReference type="SAM" id="SignalP"/>
    </source>
</evidence>
<evidence type="ECO:0000259" key="13">
    <source>
        <dbReference type="SMART" id="SM00632"/>
    </source>
</evidence>
<proteinExistence type="inferred from homology"/>
<evidence type="ECO:0000256" key="1">
    <source>
        <dbReference type="ARBA" id="ARBA00000548"/>
    </source>
</evidence>